<feature type="active site" description="Proton donor/acceptor" evidence="6">
    <location>
        <position position="236"/>
    </location>
</feature>
<gene>
    <name evidence="10" type="ORF">G1H11_17935</name>
</gene>
<dbReference type="PANTHER" id="PTHR30582:SF2">
    <property type="entry name" value="L,D-TRANSPEPTIDASE YCIB-RELATED"/>
    <property type="match status" value="1"/>
</dbReference>
<evidence type="ECO:0000256" key="6">
    <source>
        <dbReference type="PROSITE-ProRule" id="PRU01373"/>
    </source>
</evidence>
<dbReference type="GO" id="GO:0071972">
    <property type="term" value="F:peptidoglycan L,D-transpeptidase activity"/>
    <property type="evidence" value="ECO:0007669"/>
    <property type="project" value="TreeGrafter"/>
</dbReference>
<dbReference type="GO" id="GO:0018104">
    <property type="term" value="P:peptidoglycan-protein cross-linking"/>
    <property type="evidence" value="ECO:0007669"/>
    <property type="project" value="TreeGrafter"/>
</dbReference>
<feature type="compositionally biased region" description="Acidic residues" evidence="7">
    <location>
        <begin position="100"/>
        <end position="135"/>
    </location>
</feature>
<feature type="region of interest" description="Disordered" evidence="7">
    <location>
        <begin position="52"/>
        <end position="163"/>
    </location>
</feature>
<dbReference type="Proteomes" id="UP000469185">
    <property type="component" value="Unassembled WGS sequence"/>
</dbReference>
<evidence type="ECO:0000259" key="9">
    <source>
        <dbReference type="PROSITE" id="PS52029"/>
    </source>
</evidence>
<feature type="active site" description="Nucleophile" evidence="6">
    <location>
        <position position="262"/>
    </location>
</feature>
<evidence type="ECO:0000313" key="11">
    <source>
        <dbReference type="Proteomes" id="UP000469185"/>
    </source>
</evidence>
<protein>
    <submittedName>
        <fullName evidence="10">L,D-transpeptidase</fullName>
    </submittedName>
</protein>
<dbReference type="SUPFAM" id="SSF141523">
    <property type="entry name" value="L,D-transpeptidase catalytic domain-like"/>
    <property type="match status" value="1"/>
</dbReference>
<evidence type="ECO:0000313" key="10">
    <source>
        <dbReference type="EMBL" id="NED97183.1"/>
    </source>
</evidence>
<keyword evidence="2" id="KW-0808">Transferase</keyword>
<keyword evidence="4 6" id="KW-0573">Peptidoglycan synthesis</keyword>
<dbReference type="Gene3D" id="2.40.440.10">
    <property type="entry name" value="L,D-transpeptidase catalytic domain-like"/>
    <property type="match status" value="1"/>
</dbReference>
<evidence type="ECO:0000256" key="7">
    <source>
        <dbReference type="SAM" id="MobiDB-lite"/>
    </source>
</evidence>
<reference evidence="10 11" key="1">
    <citation type="submission" date="2020-02" db="EMBL/GenBank/DDBJ databases">
        <authorList>
            <person name="Li X.-J."/>
            <person name="Feng X.-M."/>
        </authorList>
    </citation>
    <scope>NUCLEOTIDE SEQUENCE [LARGE SCALE GENOMIC DNA]</scope>
    <source>
        <strain evidence="10 11">CGMCC 4.7225</strain>
    </source>
</reference>
<keyword evidence="8" id="KW-0472">Membrane</keyword>
<comment type="pathway">
    <text evidence="1 6">Cell wall biogenesis; peptidoglycan biosynthesis.</text>
</comment>
<dbReference type="CDD" id="cd16913">
    <property type="entry name" value="YkuD_like"/>
    <property type="match status" value="1"/>
</dbReference>
<feature type="transmembrane region" description="Helical" evidence="8">
    <location>
        <begin position="26"/>
        <end position="47"/>
    </location>
</feature>
<feature type="compositionally biased region" description="Basic and acidic residues" evidence="7">
    <location>
        <begin position="71"/>
        <end position="87"/>
    </location>
</feature>
<dbReference type="GO" id="GO:0016740">
    <property type="term" value="F:transferase activity"/>
    <property type="evidence" value="ECO:0007669"/>
    <property type="project" value="UniProtKB-KW"/>
</dbReference>
<dbReference type="GO" id="GO:0005576">
    <property type="term" value="C:extracellular region"/>
    <property type="evidence" value="ECO:0007669"/>
    <property type="project" value="TreeGrafter"/>
</dbReference>
<evidence type="ECO:0000256" key="4">
    <source>
        <dbReference type="ARBA" id="ARBA00022984"/>
    </source>
</evidence>
<name>A0A6N9YQ94_9ACTN</name>
<accession>A0A6N9YQ94</accession>
<dbReference type="GO" id="GO:0071555">
    <property type="term" value="P:cell wall organization"/>
    <property type="evidence" value="ECO:0007669"/>
    <property type="project" value="UniProtKB-UniRule"/>
</dbReference>
<dbReference type="InterPro" id="IPR005490">
    <property type="entry name" value="LD_TPept_cat_dom"/>
</dbReference>
<dbReference type="GO" id="GO:0008360">
    <property type="term" value="P:regulation of cell shape"/>
    <property type="evidence" value="ECO:0007669"/>
    <property type="project" value="UniProtKB-UniRule"/>
</dbReference>
<keyword evidence="8" id="KW-0812">Transmembrane</keyword>
<keyword evidence="11" id="KW-1185">Reference proteome</keyword>
<dbReference type="AlphaFoldDB" id="A0A6N9YQ94"/>
<evidence type="ECO:0000256" key="3">
    <source>
        <dbReference type="ARBA" id="ARBA00022960"/>
    </source>
</evidence>
<dbReference type="InterPro" id="IPR038063">
    <property type="entry name" value="Transpep_catalytic_dom"/>
</dbReference>
<feature type="compositionally biased region" description="Basic residues" evidence="7">
    <location>
        <begin position="13"/>
        <end position="24"/>
    </location>
</feature>
<feature type="domain" description="L,D-TPase catalytic" evidence="9">
    <location>
        <begin position="162"/>
        <end position="286"/>
    </location>
</feature>
<keyword evidence="5 6" id="KW-0961">Cell wall biogenesis/degradation</keyword>
<keyword evidence="3 6" id="KW-0133">Cell shape</keyword>
<evidence type="ECO:0000256" key="2">
    <source>
        <dbReference type="ARBA" id="ARBA00022679"/>
    </source>
</evidence>
<dbReference type="Pfam" id="PF03734">
    <property type="entry name" value="YkuD"/>
    <property type="match status" value="1"/>
</dbReference>
<comment type="caution">
    <text evidence="10">The sequence shown here is derived from an EMBL/GenBank/DDBJ whole genome shotgun (WGS) entry which is preliminary data.</text>
</comment>
<dbReference type="UniPathway" id="UPA00219"/>
<proteinExistence type="predicted"/>
<evidence type="ECO:0000256" key="5">
    <source>
        <dbReference type="ARBA" id="ARBA00023316"/>
    </source>
</evidence>
<evidence type="ECO:0000256" key="8">
    <source>
        <dbReference type="SAM" id="Phobius"/>
    </source>
</evidence>
<dbReference type="PANTHER" id="PTHR30582">
    <property type="entry name" value="L,D-TRANSPEPTIDASE"/>
    <property type="match status" value="1"/>
</dbReference>
<dbReference type="EMBL" id="JAAGOB010000010">
    <property type="protein sequence ID" value="NED97183.1"/>
    <property type="molecule type" value="Genomic_DNA"/>
</dbReference>
<organism evidence="10 11">
    <name type="scientific">Phytoactinopolyspora alkaliphila</name>
    <dbReference type="NCBI Taxonomy" id="1783498"/>
    <lineage>
        <taxon>Bacteria</taxon>
        <taxon>Bacillati</taxon>
        <taxon>Actinomycetota</taxon>
        <taxon>Actinomycetes</taxon>
        <taxon>Jiangellales</taxon>
        <taxon>Jiangellaceae</taxon>
        <taxon>Phytoactinopolyspora</taxon>
    </lineage>
</organism>
<feature type="region of interest" description="Disordered" evidence="7">
    <location>
        <begin position="1"/>
        <end position="24"/>
    </location>
</feature>
<evidence type="ECO:0000256" key="1">
    <source>
        <dbReference type="ARBA" id="ARBA00004752"/>
    </source>
</evidence>
<dbReference type="PROSITE" id="PS52029">
    <property type="entry name" value="LD_TPASE"/>
    <property type="match status" value="1"/>
</dbReference>
<dbReference type="InterPro" id="IPR050979">
    <property type="entry name" value="LD-transpeptidase"/>
</dbReference>
<keyword evidence="8" id="KW-1133">Transmembrane helix</keyword>
<sequence>MAGRYGVADQQAPRRHRSRKSRRPRLLRLAGTITGATLIGFGVVALLDPADSAQSQDNVAGGQTLEGETLAELRDSDSVSRSADRGPGRLVALLPKDSGSDDEQSEDADASEATPAEEPDDERSDDERSDDDADGDPGASEPDPDQKPEATGSLPADSGDGKRIVFDITQQQVWLVEENDEIARTYMVSGSRYDQLPEGTYEVFSKSEEAVSWTYEETMRYMVRFHRGENSNIGFHDIPVYDDSGKEVQTLSELGTPLSDGCIRQDHEDAKALWDFAPVGTTVVVVRT</sequence>
<dbReference type="RefSeq" id="WP_163819972.1">
    <property type="nucleotide sequence ID" value="NZ_JAAGOB010000010.1"/>
</dbReference>